<name>A0ABR2ZWN3_9AGAR</name>
<gene>
    <name evidence="2" type="ORF">AAF712_006921</name>
</gene>
<evidence type="ECO:0000256" key="1">
    <source>
        <dbReference type="SAM" id="MobiDB-lite"/>
    </source>
</evidence>
<keyword evidence="3" id="KW-1185">Reference proteome</keyword>
<accession>A0ABR2ZWN3</accession>
<dbReference type="Proteomes" id="UP001437256">
    <property type="component" value="Unassembled WGS sequence"/>
</dbReference>
<feature type="region of interest" description="Disordered" evidence="1">
    <location>
        <begin position="22"/>
        <end position="44"/>
    </location>
</feature>
<feature type="region of interest" description="Disordered" evidence="1">
    <location>
        <begin position="263"/>
        <end position="283"/>
    </location>
</feature>
<feature type="compositionally biased region" description="Polar residues" evidence="1">
    <location>
        <begin position="80"/>
        <end position="89"/>
    </location>
</feature>
<reference evidence="2 3" key="1">
    <citation type="submission" date="2024-05" db="EMBL/GenBank/DDBJ databases">
        <title>A draft genome resource for the thread blight pathogen Marasmius tenuissimus strain MS-2.</title>
        <authorList>
            <person name="Yulfo-Soto G.E."/>
            <person name="Baruah I.K."/>
            <person name="Amoako-Attah I."/>
            <person name="Bukari Y."/>
            <person name="Meinhardt L.W."/>
            <person name="Bailey B.A."/>
            <person name="Cohen S.P."/>
        </authorList>
    </citation>
    <scope>NUCLEOTIDE SEQUENCE [LARGE SCALE GENOMIC DNA]</scope>
    <source>
        <strain evidence="2 3">MS-2</strain>
    </source>
</reference>
<evidence type="ECO:0000313" key="3">
    <source>
        <dbReference type="Proteomes" id="UP001437256"/>
    </source>
</evidence>
<organism evidence="2 3">
    <name type="scientific">Marasmius tenuissimus</name>
    <dbReference type="NCBI Taxonomy" id="585030"/>
    <lineage>
        <taxon>Eukaryota</taxon>
        <taxon>Fungi</taxon>
        <taxon>Dikarya</taxon>
        <taxon>Basidiomycota</taxon>
        <taxon>Agaricomycotina</taxon>
        <taxon>Agaricomycetes</taxon>
        <taxon>Agaricomycetidae</taxon>
        <taxon>Agaricales</taxon>
        <taxon>Marasmiineae</taxon>
        <taxon>Marasmiaceae</taxon>
        <taxon>Marasmius</taxon>
    </lineage>
</organism>
<feature type="region of interest" description="Disordered" evidence="1">
    <location>
        <begin position="182"/>
        <end position="209"/>
    </location>
</feature>
<protein>
    <submittedName>
        <fullName evidence="2">Uncharacterized protein</fullName>
    </submittedName>
</protein>
<sequence>MSSTKSKTSDFTHLFELFDQLTSRRKSTTTNNDDSQPVPVPEDLEPVFRNLVTLVKARTRTQPGPKPATRARRKTVSVAPGSSTTNAFDSDSEEVPSSEAFPLDGKQYPFTFKMMLHKLYELEDWGRKVQDVLERSQNEYKPLAVQEGDAKKKGAVKGREIRPRVEFAPETNIPKKTTVARTVGRPRSHTVASMSGKMKEHVSRPGLGFAVPKSTQAIDKARSEDTRVVKKRCIGRRKSLGGKSDWFYDAAVASREVDEGRGFPTVGRTSRMNPEAEYSTGGGRPVIVRRRVISVATASPWHSPEHA</sequence>
<evidence type="ECO:0000313" key="2">
    <source>
        <dbReference type="EMBL" id="KAL0066090.1"/>
    </source>
</evidence>
<dbReference type="EMBL" id="JBBXMP010000039">
    <property type="protein sequence ID" value="KAL0066090.1"/>
    <property type="molecule type" value="Genomic_DNA"/>
</dbReference>
<proteinExistence type="predicted"/>
<comment type="caution">
    <text evidence="2">The sequence shown here is derived from an EMBL/GenBank/DDBJ whole genome shotgun (WGS) entry which is preliminary data.</text>
</comment>
<feature type="region of interest" description="Disordered" evidence="1">
    <location>
        <begin position="56"/>
        <end position="100"/>
    </location>
</feature>